<organism evidence="4 5">
    <name type="scientific">Acididesulfobacter guangdongensis</name>
    <dbReference type="NCBI Taxonomy" id="2597225"/>
    <lineage>
        <taxon>Bacteria</taxon>
        <taxon>Deltaproteobacteria</taxon>
        <taxon>Candidatus Acidulodesulfobacterales</taxon>
        <taxon>Candidatus Acididesulfobacter</taxon>
    </lineage>
</organism>
<evidence type="ECO:0000256" key="1">
    <source>
        <dbReference type="SAM" id="MobiDB-lite"/>
    </source>
</evidence>
<evidence type="ECO:0000256" key="2">
    <source>
        <dbReference type="SAM" id="Phobius"/>
    </source>
</evidence>
<accession>A0A519BGJ6</accession>
<sequence length="229" mass="26111">MRILCPFCATSYDIDELLLPDGNIKVRCRNCANIFIINKKIGVITDNSSGFNITGEKEKNNSDQKNIEGNIKGKEESEKNEKAYDVKTISDEHSAEFGHKTDLTNKIEADKAQEYKTQEKENKNIFESEEIKKILKEITDDIEKPDAVKSPDALDDNNKKKEKINKDDGSRKLKNKNNTTKKLFLIFLILIVIIIILYALDFFGIIYIPYLVGAGSYINGNFFKLMSEL</sequence>
<dbReference type="Proteomes" id="UP000316562">
    <property type="component" value="Unassembled WGS sequence"/>
</dbReference>
<keyword evidence="2" id="KW-1133">Transmembrane helix</keyword>
<evidence type="ECO:0000313" key="4">
    <source>
        <dbReference type="EMBL" id="RZD16374.1"/>
    </source>
</evidence>
<comment type="caution">
    <text evidence="4">The sequence shown here is derived from an EMBL/GenBank/DDBJ whole genome shotgun (WGS) entry which is preliminary data.</text>
</comment>
<evidence type="ECO:0000313" key="5">
    <source>
        <dbReference type="Proteomes" id="UP000316562"/>
    </source>
</evidence>
<protein>
    <recommendedName>
        <fullName evidence="3">Zinc finger/thioredoxin putative domain-containing protein</fullName>
    </recommendedName>
</protein>
<feature type="domain" description="Zinc finger/thioredoxin putative" evidence="3">
    <location>
        <begin position="1"/>
        <end position="35"/>
    </location>
</feature>
<feature type="region of interest" description="Disordered" evidence="1">
    <location>
        <begin position="146"/>
        <end position="172"/>
    </location>
</feature>
<dbReference type="Pfam" id="PF13717">
    <property type="entry name" value="Zn_ribbon_4"/>
    <property type="match status" value="1"/>
</dbReference>
<dbReference type="AlphaFoldDB" id="A0A519BGJ6"/>
<evidence type="ECO:0000259" key="3">
    <source>
        <dbReference type="Pfam" id="PF13717"/>
    </source>
</evidence>
<gene>
    <name evidence="4" type="ORF">EVJ46_04920</name>
</gene>
<dbReference type="NCBIfam" id="TIGR02098">
    <property type="entry name" value="MJ0042_CXXC"/>
    <property type="match status" value="1"/>
</dbReference>
<keyword evidence="2" id="KW-0472">Membrane</keyword>
<name>A0A519BGJ6_ACIG2</name>
<proteinExistence type="predicted"/>
<dbReference type="InterPro" id="IPR011723">
    <property type="entry name" value="Znf/thioredoxin_put"/>
</dbReference>
<reference evidence="4 5" key="1">
    <citation type="journal article" date="2019" name="ISME J.">
        <title>Insights into ecological role of a new deltaproteobacterial order Candidatus Acidulodesulfobacterales by metagenomics and metatranscriptomics.</title>
        <authorList>
            <person name="Tan S."/>
            <person name="Liu J."/>
            <person name="Fang Y."/>
            <person name="Hedlund B.P."/>
            <person name="Lian Z.H."/>
            <person name="Huang L.Y."/>
            <person name="Li J.T."/>
            <person name="Huang L.N."/>
            <person name="Li W.J."/>
            <person name="Jiang H.C."/>
            <person name="Dong H.L."/>
            <person name="Shu W.S."/>
        </authorList>
    </citation>
    <scope>NUCLEOTIDE SEQUENCE [LARGE SCALE GENOMIC DNA]</scope>
    <source>
        <strain evidence="4">AP2</strain>
    </source>
</reference>
<dbReference type="EMBL" id="SGBC01000002">
    <property type="protein sequence ID" value="RZD16374.1"/>
    <property type="molecule type" value="Genomic_DNA"/>
</dbReference>
<keyword evidence="2" id="KW-0812">Transmembrane</keyword>
<feature type="transmembrane region" description="Helical" evidence="2">
    <location>
        <begin position="183"/>
        <end position="200"/>
    </location>
</feature>
<feature type="compositionally biased region" description="Basic and acidic residues" evidence="1">
    <location>
        <begin position="156"/>
        <end position="171"/>
    </location>
</feature>